<dbReference type="AlphaFoldDB" id="A0A4C1TJB2"/>
<gene>
    <name evidence="2" type="ORF">EVAR_93458_1</name>
</gene>
<dbReference type="EMBL" id="BGZK01000065">
    <property type="protein sequence ID" value="GBP14583.1"/>
    <property type="molecule type" value="Genomic_DNA"/>
</dbReference>
<evidence type="ECO:0000313" key="3">
    <source>
        <dbReference type="Proteomes" id="UP000299102"/>
    </source>
</evidence>
<proteinExistence type="predicted"/>
<evidence type="ECO:0000256" key="1">
    <source>
        <dbReference type="SAM" id="MobiDB-lite"/>
    </source>
</evidence>
<protein>
    <submittedName>
        <fullName evidence="2">Uncharacterized protein</fullName>
    </submittedName>
</protein>
<comment type="caution">
    <text evidence="2">The sequence shown here is derived from an EMBL/GenBank/DDBJ whole genome shotgun (WGS) entry which is preliminary data.</text>
</comment>
<sequence>MGTTWPRVNIHSKTEYSWKRLMLCIWSRFRCVEIAIDNGNGNGIENQTRIGLDSVIRIGLDSVTRIGLDSVTRIGLDSVTRIGLDSVTRIGTGSRPEEVPELKSRTDRV</sequence>
<dbReference type="Proteomes" id="UP000299102">
    <property type="component" value="Unassembled WGS sequence"/>
</dbReference>
<evidence type="ECO:0000313" key="2">
    <source>
        <dbReference type="EMBL" id="GBP14583.1"/>
    </source>
</evidence>
<feature type="compositionally biased region" description="Basic and acidic residues" evidence="1">
    <location>
        <begin position="95"/>
        <end position="109"/>
    </location>
</feature>
<dbReference type="OrthoDB" id="6931518at2759"/>
<accession>A0A4C1TJB2</accession>
<keyword evidence="3" id="KW-1185">Reference proteome</keyword>
<name>A0A4C1TJB2_EUMVA</name>
<reference evidence="2 3" key="1">
    <citation type="journal article" date="2019" name="Commun. Biol.">
        <title>The bagworm genome reveals a unique fibroin gene that provides high tensile strength.</title>
        <authorList>
            <person name="Kono N."/>
            <person name="Nakamura H."/>
            <person name="Ohtoshi R."/>
            <person name="Tomita M."/>
            <person name="Numata K."/>
            <person name="Arakawa K."/>
        </authorList>
    </citation>
    <scope>NUCLEOTIDE SEQUENCE [LARGE SCALE GENOMIC DNA]</scope>
</reference>
<organism evidence="2 3">
    <name type="scientific">Eumeta variegata</name>
    <name type="common">Bagworm moth</name>
    <name type="synonym">Eumeta japonica</name>
    <dbReference type="NCBI Taxonomy" id="151549"/>
    <lineage>
        <taxon>Eukaryota</taxon>
        <taxon>Metazoa</taxon>
        <taxon>Ecdysozoa</taxon>
        <taxon>Arthropoda</taxon>
        <taxon>Hexapoda</taxon>
        <taxon>Insecta</taxon>
        <taxon>Pterygota</taxon>
        <taxon>Neoptera</taxon>
        <taxon>Endopterygota</taxon>
        <taxon>Lepidoptera</taxon>
        <taxon>Glossata</taxon>
        <taxon>Ditrysia</taxon>
        <taxon>Tineoidea</taxon>
        <taxon>Psychidae</taxon>
        <taxon>Oiketicinae</taxon>
        <taxon>Eumeta</taxon>
    </lineage>
</organism>
<feature type="region of interest" description="Disordered" evidence="1">
    <location>
        <begin position="90"/>
        <end position="109"/>
    </location>
</feature>